<organism evidence="2 3">
    <name type="scientific">Cyclobacterium jeungdonense</name>
    <dbReference type="NCBI Taxonomy" id="708087"/>
    <lineage>
        <taxon>Bacteria</taxon>
        <taxon>Pseudomonadati</taxon>
        <taxon>Bacteroidota</taxon>
        <taxon>Cytophagia</taxon>
        <taxon>Cytophagales</taxon>
        <taxon>Cyclobacteriaceae</taxon>
        <taxon>Cyclobacterium</taxon>
    </lineage>
</organism>
<feature type="signal peptide" evidence="1">
    <location>
        <begin position="1"/>
        <end position="24"/>
    </location>
</feature>
<gene>
    <name evidence="2" type="ORF">QWZ15_09500</name>
</gene>
<reference evidence="3" key="1">
    <citation type="journal article" date="2019" name="Int. J. Syst. Evol. Microbiol.">
        <title>The Global Catalogue of Microorganisms (GCM) 10K type strain sequencing project: providing services to taxonomists for standard genome sequencing and annotation.</title>
        <authorList>
            <consortium name="The Broad Institute Genomics Platform"/>
            <consortium name="The Broad Institute Genome Sequencing Center for Infectious Disease"/>
            <person name="Wu L."/>
            <person name="Ma J."/>
        </authorList>
    </citation>
    <scope>NUCLEOTIDE SEQUENCE [LARGE SCALE GENOMIC DNA]</scope>
    <source>
        <strain evidence="3">CECT 7706</strain>
    </source>
</reference>
<keyword evidence="1" id="KW-0732">Signal</keyword>
<evidence type="ECO:0008006" key="4">
    <source>
        <dbReference type="Google" id="ProtNLM"/>
    </source>
</evidence>
<dbReference type="EMBL" id="JAUFQS010000007">
    <property type="protein sequence ID" value="MDN3688064.1"/>
    <property type="molecule type" value="Genomic_DNA"/>
</dbReference>
<evidence type="ECO:0000313" key="3">
    <source>
        <dbReference type="Proteomes" id="UP001236663"/>
    </source>
</evidence>
<dbReference type="RefSeq" id="WP_163384491.1">
    <property type="nucleotide sequence ID" value="NZ_JAUFQS010000007.1"/>
</dbReference>
<dbReference type="PROSITE" id="PS51257">
    <property type="entry name" value="PROKAR_LIPOPROTEIN"/>
    <property type="match status" value="1"/>
</dbReference>
<dbReference type="InterPro" id="IPR011044">
    <property type="entry name" value="Quino_amine_DH_bsu"/>
</dbReference>
<keyword evidence="3" id="KW-1185">Reference proteome</keyword>
<sequence>MMRNKLTLLAGFFALGFACSPASDENEIEEIVVFDEKDLPDPIALVGKKYNFPNITNPRNILCLGDYLVVSERSNGDLLHILDIQSEKYIRSTGKERTYGLHLGKSFRNISDPDKLNRVFVFDYHGKILNQYSLDYPLTGFTVDEDNGIIYGLTVDEEPNVVAFALPEGSLLTE</sequence>
<evidence type="ECO:0000256" key="1">
    <source>
        <dbReference type="SAM" id="SignalP"/>
    </source>
</evidence>
<comment type="caution">
    <text evidence="2">The sequence shown here is derived from an EMBL/GenBank/DDBJ whole genome shotgun (WGS) entry which is preliminary data.</text>
</comment>
<accession>A0ABT8C7M7</accession>
<evidence type="ECO:0000313" key="2">
    <source>
        <dbReference type="EMBL" id="MDN3688064.1"/>
    </source>
</evidence>
<name>A0ABT8C7M7_9BACT</name>
<protein>
    <recommendedName>
        <fullName evidence="4">6-bladed beta-propeller</fullName>
    </recommendedName>
</protein>
<proteinExistence type="predicted"/>
<feature type="chain" id="PRO_5046902882" description="6-bladed beta-propeller" evidence="1">
    <location>
        <begin position="25"/>
        <end position="174"/>
    </location>
</feature>
<dbReference type="Proteomes" id="UP001236663">
    <property type="component" value="Unassembled WGS sequence"/>
</dbReference>
<dbReference type="SUPFAM" id="SSF50969">
    <property type="entry name" value="YVTN repeat-like/Quinoprotein amine dehydrogenase"/>
    <property type="match status" value="1"/>
</dbReference>